<keyword evidence="1" id="KW-0472">Membrane</keyword>
<feature type="domain" description="CAAX prenyl protease 2/Lysostaphin resistance protein A-like" evidence="2">
    <location>
        <begin position="135"/>
        <end position="248"/>
    </location>
</feature>
<name>A0ABV9NET8_9GAMM</name>
<feature type="transmembrane region" description="Helical" evidence="1">
    <location>
        <begin position="52"/>
        <end position="73"/>
    </location>
</feature>
<keyword evidence="4" id="KW-1185">Reference proteome</keyword>
<dbReference type="Pfam" id="PF02517">
    <property type="entry name" value="Rce1-like"/>
    <property type="match status" value="1"/>
</dbReference>
<keyword evidence="1" id="KW-0812">Transmembrane</keyword>
<accession>A0ABV9NET8</accession>
<dbReference type="EMBL" id="JBHSGG010000002">
    <property type="protein sequence ID" value="MFC4726867.1"/>
    <property type="molecule type" value="Genomic_DNA"/>
</dbReference>
<gene>
    <name evidence="3" type="ORF">ACFO3Q_01570</name>
</gene>
<sequence>MSLPTPSPADLSRQAPLPAPVLRAVAAAAIMALGLGIGMLATHGLAGAADGFATRLVPAALVTLVVVPAILLLRRRWDRRRFEALGLGAPMDGAKSLALGIGIVGGCGAAGLAVASFAGGIAWGRVDVPALLAFLAVNAVIALLLEALPEELSIRGYALAALRSRYGRAASAWIATALFMAVPAVLLLAQGLLTRWLGGGAAIPLAPGDDGALLYYGTLAAFSAMLIFAREATLGASIWTCVGAHLAFLTVNRILLGVPGTGVELETSAGVRGFVFAAYVTAAIVAFALLRDRADARRRVAGAVAGSGRS</sequence>
<feature type="transmembrane region" description="Helical" evidence="1">
    <location>
        <begin position="128"/>
        <end position="148"/>
    </location>
</feature>
<evidence type="ECO:0000259" key="2">
    <source>
        <dbReference type="Pfam" id="PF02517"/>
    </source>
</evidence>
<feature type="transmembrane region" description="Helical" evidence="1">
    <location>
        <begin position="213"/>
        <end position="229"/>
    </location>
</feature>
<proteinExistence type="predicted"/>
<evidence type="ECO:0000256" key="1">
    <source>
        <dbReference type="SAM" id="Phobius"/>
    </source>
</evidence>
<feature type="transmembrane region" description="Helical" evidence="1">
    <location>
        <begin position="270"/>
        <end position="290"/>
    </location>
</feature>
<protein>
    <submittedName>
        <fullName evidence="3">Type II CAAX prenyl endopeptidase Rce1 family protein</fullName>
    </submittedName>
</protein>
<evidence type="ECO:0000313" key="4">
    <source>
        <dbReference type="Proteomes" id="UP001595892"/>
    </source>
</evidence>
<dbReference type="InterPro" id="IPR003675">
    <property type="entry name" value="Rce1/LyrA-like_dom"/>
</dbReference>
<feature type="transmembrane region" description="Helical" evidence="1">
    <location>
        <begin position="21"/>
        <end position="46"/>
    </location>
</feature>
<keyword evidence="1" id="KW-1133">Transmembrane helix</keyword>
<feature type="transmembrane region" description="Helical" evidence="1">
    <location>
        <begin position="97"/>
        <end position="122"/>
    </location>
</feature>
<dbReference type="RefSeq" id="WP_377002827.1">
    <property type="nucleotide sequence ID" value="NZ_JBHSGG010000002.1"/>
</dbReference>
<feature type="transmembrane region" description="Helical" evidence="1">
    <location>
        <begin position="236"/>
        <end position="258"/>
    </location>
</feature>
<feature type="transmembrane region" description="Helical" evidence="1">
    <location>
        <begin position="169"/>
        <end position="193"/>
    </location>
</feature>
<dbReference type="Proteomes" id="UP001595892">
    <property type="component" value="Unassembled WGS sequence"/>
</dbReference>
<organism evidence="3 4">
    <name type="scientific">Coralloluteibacterium thermophilum</name>
    <dbReference type="NCBI Taxonomy" id="2707049"/>
    <lineage>
        <taxon>Bacteria</taxon>
        <taxon>Pseudomonadati</taxon>
        <taxon>Pseudomonadota</taxon>
        <taxon>Gammaproteobacteria</taxon>
        <taxon>Lysobacterales</taxon>
        <taxon>Lysobacteraceae</taxon>
        <taxon>Coralloluteibacterium</taxon>
    </lineage>
</organism>
<comment type="caution">
    <text evidence="3">The sequence shown here is derived from an EMBL/GenBank/DDBJ whole genome shotgun (WGS) entry which is preliminary data.</text>
</comment>
<evidence type="ECO:0000313" key="3">
    <source>
        <dbReference type="EMBL" id="MFC4726867.1"/>
    </source>
</evidence>
<reference evidence="4" key="1">
    <citation type="journal article" date="2019" name="Int. J. Syst. Evol. Microbiol.">
        <title>The Global Catalogue of Microorganisms (GCM) 10K type strain sequencing project: providing services to taxonomists for standard genome sequencing and annotation.</title>
        <authorList>
            <consortium name="The Broad Institute Genomics Platform"/>
            <consortium name="The Broad Institute Genome Sequencing Center for Infectious Disease"/>
            <person name="Wu L."/>
            <person name="Ma J."/>
        </authorList>
    </citation>
    <scope>NUCLEOTIDE SEQUENCE [LARGE SCALE GENOMIC DNA]</scope>
    <source>
        <strain evidence="4">CGMCC 1.13574</strain>
    </source>
</reference>